<sequence length="1291" mass="148135">MEDHGSKMSEEVKRSIDGATKKSIDCSDAFNTTEVFPSRDAMLNWARDVAKENGFVLIILRSETSKRCNKRKTFVILGCDRSGKYRGPYKNALSRKVSGTRKCECPFKLRGKALKKAEGWIVKVMCGCHNHDLAETLVGHPYAGRLSAEEKSLVDDLTKNMVKPKDILLTLKDHNMDNVTNIKQIYNARQAYRSSQKGSEMQHLLKLLEDDHYVYWHRKVDGSDVIGDIFWIHPDAIKLLGAFHTVLLIDSTYKTNRYQLPLLEIVGVTSTELTFSVAFAYVESERADHFTWALQKLRGLIVKDDDIPQVIVTDKDIALMNAVQVVFPSSSNLLCRFHINKNVKAKCKSIIHPKEKQDMVMDAWDTVMNSPNEDEYMQRLTLFEKVCLGFPIFGDYVKNTWLSPHKEKFVTAWTNRVMHLGNTTTNRVEATHWRLKELLQDGREDMCSYWDAMNNMITLQHTEIKASFEKSINVVEHRHNTPFYIKLVGFVSRSALSHITNEYDRVKTIGIDSSICGCTIRTTHGLPCACELARYSTSCHPIPLQAIHVHWRKLNFSDQGMNDEGTELSLQHEIDALHKRFQELDYAGKIILKAKLCEIAFPDTTSTSPPPEKVRTKGAPEGPGLKRDRSTKCDPSYREHVDALHPTHDSTPTCPSSHKSVHESKRRRVLPMMDQFPVEIHPLIEDIIDVKADANCGYRVVAAQLGMGEESWALVRQDLIRELQQWQDDYVKLFGSNDRVAELRQSLYVDKQASVDKWMTIPDMGYVIASRYNVVLVSLSLKENMTFFPLRGRPPLSQSSHRLITIGFVHNCHFVQVVLKAESALPPTALQWSRYCNAESRSWETSYVSRMQQFRHNLYSIKEILYLDLRFWDNRSHNLILLTLDIYSKAYEKQLITIANEDYVPIVGFDNIKLQSSLSLHNVLYVLNLANNLISIYRIAQSLNCAVTFYYSHCVFQDLASRRTILISSTLETWVASQIWLHHKHLGHPPLGILKSLFVHLFTKESVKSFKYDVCPVSKYHHASFISYNSKSLAPFDLIHSNCTCLTWIYLMKRKYKVCQIFVNFFCLVKSQFDELIKRIRLDNVNLEFSNFVTNQGIIHELTCVNTRQQNGLVERNNRHLLEVTRALLSQILLTCVLQGISPVEHILSFFPSSLLLLSLPCCVFECVAFVILIVLIACITLRVVNSLCQWMSPFTKHNPSLFAFNFRRKVFQKSIPHQIESSELEVNVLDNDNDSKKIINNMPIVLRKGKRSCVKYPICLISQFDCINHFSLQDRSFVVTTDAIKIPVSI</sequence>
<keyword evidence="2" id="KW-0812">Transmembrane</keyword>
<dbReference type="InterPro" id="IPR036397">
    <property type="entry name" value="RNaseH_sf"/>
</dbReference>
<evidence type="ECO:0000313" key="4">
    <source>
        <dbReference type="EMBL" id="RDX88304.1"/>
    </source>
</evidence>
<evidence type="ECO:0000313" key="5">
    <source>
        <dbReference type="Proteomes" id="UP000257109"/>
    </source>
</evidence>
<dbReference type="PANTHER" id="PTHR31569">
    <property type="entry name" value="SWIM-TYPE DOMAIN-CONTAINING PROTEIN"/>
    <property type="match status" value="1"/>
</dbReference>
<comment type="caution">
    <text evidence="4">The sequence shown here is derived from an EMBL/GenBank/DDBJ whole genome shotgun (WGS) entry which is preliminary data.</text>
</comment>
<feature type="compositionally biased region" description="Polar residues" evidence="1">
    <location>
        <begin position="649"/>
        <end position="658"/>
    </location>
</feature>
<dbReference type="Gene3D" id="3.30.420.10">
    <property type="entry name" value="Ribonuclease H-like superfamily/Ribonuclease H"/>
    <property type="match status" value="1"/>
</dbReference>
<dbReference type="PANTHER" id="PTHR31569:SF4">
    <property type="entry name" value="SWIM-TYPE DOMAIN-CONTAINING PROTEIN"/>
    <property type="match status" value="1"/>
</dbReference>
<evidence type="ECO:0000256" key="1">
    <source>
        <dbReference type="SAM" id="MobiDB-lite"/>
    </source>
</evidence>
<dbReference type="CDD" id="cd22744">
    <property type="entry name" value="OTU"/>
    <property type="match status" value="1"/>
</dbReference>
<evidence type="ECO:0000256" key="2">
    <source>
        <dbReference type="SAM" id="Phobius"/>
    </source>
</evidence>
<feature type="domain" description="OTU" evidence="3">
    <location>
        <begin position="685"/>
        <end position="820"/>
    </location>
</feature>
<dbReference type="InterPro" id="IPR014842">
    <property type="entry name" value="AFT"/>
</dbReference>
<dbReference type="EMBL" id="QJKJ01005982">
    <property type="protein sequence ID" value="RDX88304.1"/>
    <property type="molecule type" value="Genomic_DNA"/>
</dbReference>
<organism evidence="4 5">
    <name type="scientific">Mucuna pruriens</name>
    <name type="common">Velvet bean</name>
    <name type="synonym">Dolichos pruriens</name>
    <dbReference type="NCBI Taxonomy" id="157652"/>
    <lineage>
        <taxon>Eukaryota</taxon>
        <taxon>Viridiplantae</taxon>
        <taxon>Streptophyta</taxon>
        <taxon>Embryophyta</taxon>
        <taxon>Tracheophyta</taxon>
        <taxon>Spermatophyta</taxon>
        <taxon>Magnoliopsida</taxon>
        <taxon>eudicotyledons</taxon>
        <taxon>Gunneridae</taxon>
        <taxon>Pentapetalae</taxon>
        <taxon>rosids</taxon>
        <taxon>fabids</taxon>
        <taxon>Fabales</taxon>
        <taxon>Fabaceae</taxon>
        <taxon>Papilionoideae</taxon>
        <taxon>50 kb inversion clade</taxon>
        <taxon>NPAAA clade</taxon>
        <taxon>indigoferoid/millettioid clade</taxon>
        <taxon>Phaseoleae</taxon>
        <taxon>Mucuna</taxon>
    </lineage>
</organism>
<dbReference type="InterPro" id="IPR012337">
    <property type="entry name" value="RNaseH-like_sf"/>
</dbReference>
<feature type="non-terminal residue" evidence="4">
    <location>
        <position position="1291"/>
    </location>
</feature>
<keyword evidence="2" id="KW-0472">Membrane</keyword>
<dbReference type="InterPro" id="IPR003323">
    <property type="entry name" value="OTU_dom"/>
</dbReference>
<dbReference type="GO" id="GO:0010106">
    <property type="term" value="P:cellular response to iron ion starvation"/>
    <property type="evidence" value="ECO:0007669"/>
    <property type="project" value="InterPro"/>
</dbReference>
<dbReference type="OrthoDB" id="1416643at2759"/>
<dbReference type="SUPFAM" id="SSF53098">
    <property type="entry name" value="Ribonuclease H-like"/>
    <property type="match status" value="1"/>
</dbReference>
<dbReference type="InterPro" id="IPR018289">
    <property type="entry name" value="MULE_transposase_dom"/>
</dbReference>
<dbReference type="Proteomes" id="UP000257109">
    <property type="component" value="Unassembled WGS sequence"/>
</dbReference>
<dbReference type="InterPro" id="IPR052579">
    <property type="entry name" value="Zinc_finger_SWIM"/>
</dbReference>
<dbReference type="GO" id="GO:0003676">
    <property type="term" value="F:nucleic acid binding"/>
    <property type="evidence" value="ECO:0007669"/>
    <property type="project" value="InterPro"/>
</dbReference>
<dbReference type="Pfam" id="PF08731">
    <property type="entry name" value="AFT"/>
    <property type="match status" value="1"/>
</dbReference>
<feature type="compositionally biased region" description="Basic and acidic residues" evidence="1">
    <location>
        <begin position="624"/>
        <end position="648"/>
    </location>
</feature>
<gene>
    <name evidence="4" type="ORF">CR513_30119</name>
</gene>
<protein>
    <recommendedName>
        <fullName evidence="3">OTU domain-containing protein</fullName>
    </recommendedName>
</protein>
<keyword evidence="2" id="KW-1133">Transmembrane helix</keyword>
<dbReference type="GO" id="GO:0000981">
    <property type="term" value="F:DNA-binding transcription factor activity, RNA polymerase II-specific"/>
    <property type="evidence" value="ECO:0007669"/>
    <property type="project" value="InterPro"/>
</dbReference>
<proteinExistence type="predicted"/>
<keyword evidence="5" id="KW-1185">Reference proteome</keyword>
<evidence type="ECO:0000259" key="3">
    <source>
        <dbReference type="PROSITE" id="PS50802"/>
    </source>
</evidence>
<accession>A0A371GCN5</accession>
<dbReference type="Pfam" id="PF10551">
    <property type="entry name" value="MULE"/>
    <property type="match status" value="1"/>
</dbReference>
<dbReference type="GO" id="GO:0045944">
    <property type="term" value="P:positive regulation of transcription by RNA polymerase II"/>
    <property type="evidence" value="ECO:0007669"/>
    <property type="project" value="InterPro"/>
</dbReference>
<reference evidence="4" key="1">
    <citation type="submission" date="2018-05" db="EMBL/GenBank/DDBJ databases">
        <title>Draft genome of Mucuna pruriens seed.</title>
        <authorList>
            <person name="Nnadi N.E."/>
            <person name="Vos R."/>
            <person name="Hasami M.H."/>
            <person name="Devisetty U.K."/>
            <person name="Aguiy J.C."/>
        </authorList>
    </citation>
    <scope>NUCLEOTIDE SEQUENCE [LARGE SCALE GENOMIC DNA]</scope>
    <source>
        <strain evidence="4">JCA_2017</strain>
    </source>
</reference>
<dbReference type="PROSITE" id="PS50802">
    <property type="entry name" value="OTU"/>
    <property type="match status" value="1"/>
</dbReference>
<feature type="region of interest" description="Disordered" evidence="1">
    <location>
        <begin position="603"/>
        <end position="665"/>
    </location>
</feature>
<feature type="transmembrane region" description="Helical" evidence="2">
    <location>
        <begin position="1155"/>
        <end position="1182"/>
    </location>
</feature>
<name>A0A371GCN5_MUCPR</name>